<organism evidence="1">
    <name type="scientific">Burkholderia stagnalis</name>
    <dbReference type="NCBI Taxonomy" id="1503054"/>
    <lineage>
        <taxon>Bacteria</taxon>
        <taxon>Pseudomonadati</taxon>
        <taxon>Pseudomonadota</taxon>
        <taxon>Betaproteobacteria</taxon>
        <taxon>Burkholderiales</taxon>
        <taxon>Burkholderiaceae</taxon>
        <taxon>Burkholderia</taxon>
        <taxon>Burkholderia cepacia complex</taxon>
    </lineage>
</organism>
<dbReference type="AlphaFoldDB" id="A0A124V6G2"/>
<comment type="caution">
    <text evidence="1">The sequence shown here is derived from an EMBL/GenBank/DDBJ whole genome shotgun (WGS) entry which is preliminary data.</text>
</comment>
<sequence length="61" mass="6923">MRWPRWLIRPTVIRLGWPAQSLHAAMRERMAAGFDGVSVPTACRMTGRTGWPGADAFRRGR</sequence>
<accession>A0A124V6G2</accession>
<evidence type="ECO:0000313" key="2">
    <source>
        <dbReference type="Proteomes" id="UP000068603"/>
    </source>
</evidence>
<name>A0A124V6G2_9BURK</name>
<evidence type="ECO:0000313" key="1">
    <source>
        <dbReference type="EMBL" id="KWA59008.1"/>
    </source>
</evidence>
<proteinExistence type="predicted"/>
<protein>
    <submittedName>
        <fullName evidence="1">Uncharacterized protein</fullName>
    </submittedName>
</protein>
<reference evidence="1 2" key="1">
    <citation type="submission" date="2015-11" db="EMBL/GenBank/DDBJ databases">
        <title>Expanding the genomic diversity of Burkholderia species for the development of highly accurate diagnostics.</title>
        <authorList>
            <person name="Sahl J."/>
            <person name="Keim P."/>
            <person name="Wagner D."/>
        </authorList>
    </citation>
    <scope>NUCLEOTIDE SEQUENCE [LARGE SCALE GENOMIC DNA]</scope>
    <source>
        <strain evidence="1 2">MSMB1960WGS</strain>
    </source>
</reference>
<dbReference type="Proteomes" id="UP000068603">
    <property type="component" value="Unassembled WGS sequence"/>
</dbReference>
<gene>
    <name evidence="1" type="ORF">WT44_23045</name>
</gene>
<dbReference type="EMBL" id="LPHB01000056">
    <property type="protein sequence ID" value="KWA59008.1"/>
    <property type="molecule type" value="Genomic_DNA"/>
</dbReference>